<name>A0A809RJA7_9PROT</name>
<evidence type="ECO:0000256" key="2">
    <source>
        <dbReference type="ARBA" id="ARBA00023054"/>
    </source>
</evidence>
<comment type="subcellular location">
    <subcellularLocation>
        <location evidence="1">Cell envelope</location>
    </subcellularLocation>
</comment>
<sequence>MNRKVLIPVLAVILISIGSFAYWHHDKAVIPVALTVYGNVDIRQVELAFNGSERIDKMLVQEGSQVKKGQLLATLNTTRLQQNFNLREAQVAQAQQALLKLETGSRPEEIRKAQADAAAAKTDADNAQRTYQRQLELVKQDFVARQDVDNAKSAANAAQAKFNSLHETVRLAMLGPRQEDIAVAKATLQANEASLAIARKDLADAALYSPSDGTIQNRILEVGDMASHRRNVLFIPWHLRIPSG</sequence>
<proteinExistence type="predicted"/>
<dbReference type="SUPFAM" id="SSF111369">
    <property type="entry name" value="HlyD-like secretion proteins"/>
    <property type="match status" value="1"/>
</dbReference>
<evidence type="ECO:0000259" key="3">
    <source>
        <dbReference type="Pfam" id="PF25881"/>
    </source>
</evidence>
<dbReference type="GO" id="GO:0030313">
    <property type="term" value="C:cell envelope"/>
    <property type="evidence" value="ECO:0007669"/>
    <property type="project" value="UniProtKB-SubCell"/>
</dbReference>
<dbReference type="PANTHER" id="PTHR32347">
    <property type="entry name" value="EFFLUX SYSTEM COMPONENT YKNX-RELATED"/>
    <property type="match status" value="1"/>
</dbReference>
<dbReference type="InterPro" id="IPR059052">
    <property type="entry name" value="HH_YbhG-like"/>
</dbReference>
<dbReference type="PANTHER" id="PTHR32347:SF29">
    <property type="entry name" value="UPF0194 MEMBRANE PROTEIN YBHG"/>
    <property type="match status" value="1"/>
</dbReference>
<dbReference type="RefSeq" id="WP_198420530.1">
    <property type="nucleotide sequence ID" value="NZ_AP021881.1"/>
</dbReference>
<dbReference type="EMBL" id="AP021881">
    <property type="protein sequence ID" value="BBP00914.1"/>
    <property type="molecule type" value="Genomic_DNA"/>
</dbReference>
<dbReference type="Gene3D" id="1.10.287.470">
    <property type="entry name" value="Helix hairpin bin"/>
    <property type="match status" value="1"/>
</dbReference>
<evidence type="ECO:0000256" key="1">
    <source>
        <dbReference type="ARBA" id="ARBA00004196"/>
    </source>
</evidence>
<dbReference type="Pfam" id="PF25881">
    <property type="entry name" value="HH_YBHG"/>
    <property type="match status" value="1"/>
</dbReference>
<reference evidence="5" key="1">
    <citation type="submission" date="2019-11" db="EMBL/GenBank/DDBJ databases">
        <title>Isolation and characterization of a novel species in the genus Sulfuriferula.</title>
        <authorList>
            <person name="Mochizuki J."/>
            <person name="Kojima H."/>
            <person name="Fukui M."/>
        </authorList>
    </citation>
    <scope>NUCLEOTIDE SEQUENCE [LARGE SCALE GENOMIC DNA]</scope>
    <source>
        <strain evidence="5">SGTM</strain>
    </source>
</reference>
<keyword evidence="2" id="KW-0175">Coiled coil</keyword>
<dbReference type="Proteomes" id="UP000463939">
    <property type="component" value="Chromosome"/>
</dbReference>
<protein>
    <recommendedName>
        <fullName evidence="3">YbhG-like alpha-helical hairpin domain-containing protein</fullName>
    </recommendedName>
</protein>
<dbReference type="KEGG" id="sniv:SFSGTM_16220"/>
<keyword evidence="5" id="KW-1185">Reference proteome</keyword>
<dbReference type="InterPro" id="IPR050465">
    <property type="entry name" value="UPF0194_transport"/>
</dbReference>
<dbReference type="AlphaFoldDB" id="A0A809RJA7"/>
<dbReference type="Gene3D" id="2.40.50.100">
    <property type="match status" value="1"/>
</dbReference>
<evidence type="ECO:0000313" key="4">
    <source>
        <dbReference type="EMBL" id="BBP00914.1"/>
    </source>
</evidence>
<accession>A0A809RJA7</accession>
<evidence type="ECO:0000313" key="5">
    <source>
        <dbReference type="Proteomes" id="UP000463939"/>
    </source>
</evidence>
<feature type="domain" description="YbhG-like alpha-helical hairpin" evidence="3">
    <location>
        <begin position="88"/>
        <end position="203"/>
    </location>
</feature>
<organism evidence="4 5">
    <name type="scientific">Sulfuriferula nivalis</name>
    <dbReference type="NCBI Taxonomy" id="2675298"/>
    <lineage>
        <taxon>Bacteria</taxon>
        <taxon>Pseudomonadati</taxon>
        <taxon>Pseudomonadota</taxon>
        <taxon>Betaproteobacteria</taxon>
        <taxon>Nitrosomonadales</taxon>
        <taxon>Sulfuricellaceae</taxon>
        <taxon>Sulfuriferula</taxon>
    </lineage>
</organism>
<gene>
    <name evidence="4" type="ORF">SFSGTM_16220</name>
</gene>